<gene>
    <name evidence="1" type="ORF">RDB_LOCUS16395</name>
</gene>
<reference evidence="1" key="1">
    <citation type="submission" date="2021-01" db="EMBL/GenBank/DDBJ databases">
        <authorList>
            <person name="Kaushik A."/>
        </authorList>
    </citation>
    <scope>NUCLEOTIDE SEQUENCE</scope>
    <source>
        <strain evidence="1">AG6-10EEA</strain>
    </source>
</reference>
<proteinExistence type="predicted"/>
<organism evidence="1 2">
    <name type="scientific">Rhizoctonia solani</name>
    <dbReference type="NCBI Taxonomy" id="456999"/>
    <lineage>
        <taxon>Eukaryota</taxon>
        <taxon>Fungi</taxon>
        <taxon>Dikarya</taxon>
        <taxon>Basidiomycota</taxon>
        <taxon>Agaricomycotina</taxon>
        <taxon>Agaricomycetes</taxon>
        <taxon>Cantharellales</taxon>
        <taxon>Ceratobasidiaceae</taxon>
        <taxon>Rhizoctonia</taxon>
    </lineage>
</organism>
<protein>
    <submittedName>
        <fullName evidence="1">Uncharacterized protein</fullName>
    </submittedName>
</protein>
<comment type="caution">
    <text evidence="1">The sequence shown here is derived from an EMBL/GenBank/DDBJ whole genome shotgun (WGS) entry which is preliminary data.</text>
</comment>
<dbReference type="AlphaFoldDB" id="A0A8H2XGE2"/>
<name>A0A8H2XGE2_9AGAM</name>
<dbReference type="EMBL" id="CAJMXA010000291">
    <property type="protein sequence ID" value="CAE6424400.1"/>
    <property type="molecule type" value="Genomic_DNA"/>
</dbReference>
<evidence type="ECO:0000313" key="2">
    <source>
        <dbReference type="Proteomes" id="UP000663853"/>
    </source>
</evidence>
<accession>A0A8H2XGE2</accession>
<dbReference type="Proteomes" id="UP000663853">
    <property type="component" value="Unassembled WGS sequence"/>
</dbReference>
<sequence>MPHARRLPLGANILHLDALAVRPRQPGIGAQPRHLVDALPHGDLEETLIAHAHCHAVAAGAGVHIGAVDHTLLPGAEVAADRFLAVALGLARRLHILARHGARPGLGAGPGHAPGLALVHTPARLRGQRALAEAERGLALRKSSKIMLSTDVSSLKQLHARLISYSNIQNYPFIA</sequence>
<evidence type="ECO:0000313" key="1">
    <source>
        <dbReference type="EMBL" id="CAE6424400.1"/>
    </source>
</evidence>